<evidence type="ECO:0008006" key="2">
    <source>
        <dbReference type="Google" id="ProtNLM"/>
    </source>
</evidence>
<dbReference type="InterPro" id="IPR049804">
    <property type="entry name" value="Choice_anch_L"/>
</dbReference>
<feature type="non-terminal residue" evidence="1">
    <location>
        <position position="455"/>
    </location>
</feature>
<gene>
    <name evidence="1" type="ORF">MNBD_GAMMA01-972</name>
</gene>
<organism evidence="1">
    <name type="scientific">hydrothermal vent metagenome</name>
    <dbReference type="NCBI Taxonomy" id="652676"/>
    <lineage>
        <taxon>unclassified sequences</taxon>
        <taxon>metagenomes</taxon>
        <taxon>ecological metagenomes</taxon>
    </lineage>
</organism>
<evidence type="ECO:0000313" key="1">
    <source>
        <dbReference type="EMBL" id="VAW35478.1"/>
    </source>
</evidence>
<dbReference type="AlphaFoldDB" id="A0A3B0UWJ9"/>
<sequence>MQPNVQYQIKLVIADQTDKNYDSAVFIEGNSFDASVDLGEDFSTCASSVVLDGDIENLNATYAWYLNDVLIPSENQSTLTAILSGNYRVEIELPLAGNTCVIEDDINITLSSTQTSDPILDYQLCDDLSGDGLEMFDLSTKDSEVLASVPSSTYTISYHYSNSDAVSNSNAITSAIQNTGNPQTIHVRIEDTVNGCLAFSTFNLIVNSKPIITDPTPLIICDDQTADGSTTMNLNALSDNEITLGQTNLVVSYHGSASDADAGINAFPMPYTNTNATEQLFVSVKNPETGCISTTIIDISVIESPVINMEPHYIDACDTDHDGFAEFDLTSIIPDVLEGLTGVTVTFHISAEDAASGANPIADETNYANVSMEVETLYIRVENDSSGCASITPIEVHTNLLLTATNIRDVTLCDIDDDGTEEFDFSNIEVGIINLIPDIEVFFYETEIDRDNQTN</sequence>
<name>A0A3B0UWJ9_9ZZZZ</name>
<dbReference type="NCBIfam" id="NF038133">
    <property type="entry name" value="choice_anch_L"/>
    <property type="match status" value="1"/>
</dbReference>
<proteinExistence type="predicted"/>
<reference evidence="1" key="1">
    <citation type="submission" date="2018-06" db="EMBL/GenBank/DDBJ databases">
        <authorList>
            <person name="Zhirakovskaya E."/>
        </authorList>
    </citation>
    <scope>NUCLEOTIDE SEQUENCE</scope>
</reference>
<dbReference type="EMBL" id="UOEW01000103">
    <property type="protein sequence ID" value="VAW35478.1"/>
    <property type="molecule type" value="Genomic_DNA"/>
</dbReference>
<protein>
    <recommendedName>
        <fullName evidence="2">Internalin</fullName>
    </recommendedName>
</protein>
<accession>A0A3B0UWJ9</accession>